<keyword evidence="2" id="KW-0812">Transmembrane</keyword>
<feature type="region of interest" description="Disordered" evidence="1">
    <location>
        <begin position="49"/>
        <end position="78"/>
    </location>
</feature>
<dbReference type="OrthoDB" id="5355126at2759"/>
<evidence type="ECO:0000256" key="1">
    <source>
        <dbReference type="SAM" id="MobiDB-lite"/>
    </source>
</evidence>
<dbReference type="EMBL" id="KN846997">
    <property type="protein sequence ID" value="KIW89073.1"/>
    <property type="molecule type" value="Genomic_DNA"/>
</dbReference>
<feature type="transmembrane region" description="Helical" evidence="2">
    <location>
        <begin position="6"/>
        <end position="23"/>
    </location>
</feature>
<reference evidence="3" key="1">
    <citation type="submission" date="2015-01" db="EMBL/GenBank/DDBJ databases">
        <title>The Genome Sequence of Cladophialophora bantiana CBS 173.52.</title>
        <authorList>
            <consortium name="The Broad Institute Genomics Platform"/>
            <person name="Cuomo C."/>
            <person name="de Hoog S."/>
            <person name="Gorbushina A."/>
            <person name="Stielow B."/>
            <person name="Teixiera M."/>
            <person name="Abouelleil A."/>
            <person name="Chapman S.B."/>
            <person name="Priest M."/>
            <person name="Young S.K."/>
            <person name="Wortman J."/>
            <person name="Nusbaum C."/>
            <person name="Birren B."/>
        </authorList>
    </citation>
    <scope>NUCLEOTIDE SEQUENCE [LARGE SCALE GENOMIC DNA]</scope>
    <source>
        <strain evidence="3">CBS 173.52</strain>
    </source>
</reference>
<proteinExistence type="predicted"/>
<dbReference type="AlphaFoldDB" id="A0A0D2H721"/>
<sequence>MSSSRGLAIAGIALAGGVGYYLYNAGGNAKVAQKNFEADASKLSSQIKSEIPGKEKEAEKKGEAVASQAGRKFDQASADAKAKLSEAEAKAKEVSQKTGSRINNAIDKFDKTVEEKAAKTKSGISSWFGGNK</sequence>
<dbReference type="Proteomes" id="UP000053789">
    <property type="component" value="Unassembled WGS sequence"/>
</dbReference>
<evidence type="ECO:0008006" key="5">
    <source>
        <dbReference type="Google" id="ProtNLM"/>
    </source>
</evidence>
<evidence type="ECO:0000313" key="3">
    <source>
        <dbReference type="EMBL" id="KIW89073.1"/>
    </source>
</evidence>
<keyword evidence="4" id="KW-1185">Reference proteome</keyword>
<accession>A0A0D2H721</accession>
<feature type="compositionally biased region" description="Basic and acidic residues" evidence="1">
    <location>
        <begin position="51"/>
        <end position="63"/>
    </location>
</feature>
<protein>
    <recommendedName>
        <fullName evidence="5">Calcofluor white hypersensitive protein</fullName>
    </recommendedName>
</protein>
<dbReference type="GeneID" id="27703486"/>
<dbReference type="Gene3D" id="1.20.5.2950">
    <property type="match status" value="1"/>
</dbReference>
<dbReference type="VEuPathDB" id="FungiDB:Z519_10558"/>
<keyword evidence="2" id="KW-1133">Transmembrane helix</keyword>
<organism evidence="3 4">
    <name type="scientific">Cladophialophora bantiana (strain ATCC 10958 / CBS 173.52 / CDC B-1940 / NIH 8579)</name>
    <name type="common">Xylohypha bantiana</name>
    <dbReference type="NCBI Taxonomy" id="1442370"/>
    <lineage>
        <taxon>Eukaryota</taxon>
        <taxon>Fungi</taxon>
        <taxon>Dikarya</taxon>
        <taxon>Ascomycota</taxon>
        <taxon>Pezizomycotina</taxon>
        <taxon>Eurotiomycetes</taxon>
        <taxon>Chaetothyriomycetidae</taxon>
        <taxon>Chaetothyriales</taxon>
        <taxon>Herpotrichiellaceae</taxon>
        <taxon>Cladophialophora</taxon>
    </lineage>
</organism>
<dbReference type="RefSeq" id="XP_016615742.1">
    <property type="nucleotide sequence ID" value="XM_016768274.1"/>
</dbReference>
<evidence type="ECO:0000256" key="2">
    <source>
        <dbReference type="SAM" id="Phobius"/>
    </source>
</evidence>
<gene>
    <name evidence="3" type="ORF">Z519_10558</name>
</gene>
<dbReference type="HOGENOM" id="CLU_129945_1_0_1"/>
<evidence type="ECO:0000313" key="4">
    <source>
        <dbReference type="Proteomes" id="UP000053789"/>
    </source>
</evidence>
<keyword evidence="2" id="KW-0472">Membrane</keyword>
<name>A0A0D2H721_CLAB1</name>